<dbReference type="PROSITE" id="PS50293">
    <property type="entry name" value="TPR_REGION"/>
    <property type="match status" value="1"/>
</dbReference>
<dbReference type="InterPro" id="IPR019734">
    <property type="entry name" value="TPR_rpt"/>
</dbReference>
<comment type="caution">
    <text evidence="3">The sequence shown here is derived from an EMBL/GenBank/DDBJ whole genome shotgun (WGS) entry which is preliminary data.</text>
</comment>
<keyword evidence="4" id="KW-1185">Reference proteome</keyword>
<feature type="compositionally biased region" description="Basic and acidic residues" evidence="2">
    <location>
        <begin position="349"/>
        <end position="381"/>
    </location>
</feature>
<feature type="repeat" description="TPR" evidence="1">
    <location>
        <begin position="134"/>
        <end position="167"/>
    </location>
</feature>
<dbReference type="InterPro" id="IPR011990">
    <property type="entry name" value="TPR-like_helical_dom_sf"/>
</dbReference>
<dbReference type="Gene3D" id="1.25.40.10">
    <property type="entry name" value="Tetratricopeptide repeat domain"/>
    <property type="match status" value="1"/>
</dbReference>
<evidence type="ECO:0000256" key="2">
    <source>
        <dbReference type="SAM" id="MobiDB-lite"/>
    </source>
</evidence>
<organism evidence="3 4">
    <name type="scientific">Rhizophlyctis rosea</name>
    <dbReference type="NCBI Taxonomy" id="64517"/>
    <lineage>
        <taxon>Eukaryota</taxon>
        <taxon>Fungi</taxon>
        <taxon>Fungi incertae sedis</taxon>
        <taxon>Chytridiomycota</taxon>
        <taxon>Chytridiomycota incertae sedis</taxon>
        <taxon>Chytridiomycetes</taxon>
        <taxon>Rhizophlyctidales</taxon>
        <taxon>Rhizophlyctidaceae</taxon>
        <taxon>Rhizophlyctis</taxon>
    </lineage>
</organism>
<dbReference type="SUPFAM" id="SSF48452">
    <property type="entry name" value="TPR-like"/>
    <property type="match status" value="1"/>
</dbReference>
<accession>A0AAD5WYA4</accession>
<dbReference type="EMBL" id="JADGJD010002661">
    <property type="protein sequence ID" value="KAJ3030057.1"/>
    <property type="molecule type" value="Genomic_DNA"/>
</dbReference>
<dbReference type="Pfam" id="PF00515">
    <property type="entry name" value="TPR_1"/>
    <property type="match status" value="1"/>
</dbReference>
<dbReference type="PANTHER" id="PTHR23184">
    <property type="entry name" value="TETRATRICOPEPTIDE REPEAT PROTEIN 14"/>
    <property type="match status" value="1"/>
</dbReference>
<sequence>LEPVIANFLQSTPSVSARVRQLKAEVEDRMSEDGERERGEWELPRYDIHNLFTVEQFMEDLGIVGTRTLVFDGEELVKRVNGTEQIDYLTLRRRQNQAHARGHVEVGIKLFQADDLKRAMNKYAQALDLDPECVDAFIARGCLFAKQQKYDDAIADFQRALGIDPDNNNAYTYWKRTVAKRDEINREKQSAADGEFLLPADYDPNPSAKKRLAVGLDNPLLNLSANSSVMETVSSPPRKKEKKKEKEKKKKERKRRHERSVSSERERDSRKRKRHRSRSGTRSRHASRSRSRSYEPRRPPELLEAARNGCSTKSPRSCGRRGSHQGEDRRTSIDGGSYAASSMMEADYGESRDQSLYRDRDKRYSSHGDERGREKDYQRRR</sequence>
<name>A0AAD5WYA4_9FUNG</name>
<gene>
    <name evidence="3" type="primary">TTC14</name>
    <name evidence="3" type="ORF">HK097_005683</name>
</gene>
<dbReference type="SMART" id="SM00028">
    <property type="entry name" value="TPR"/>
    <property type="match status" value="2"/>
</dbReference>
<evidence type="ECO:0000313" key="3">
    <source>
        <dbReference type="EMBL" id="KAJ3030057.1"/>
    </source>
</evidence>
<proteinExistence type="predicted"/>
<keyword evidence="1" id="KW-0802">TPR repeat</keyword>
<feature type="compositionally biased region" description="Basic residues" evidence="2">
    <location>
        <begin position="237"/>
        <end position="258"/>
    </location>
</feature>
<feature type="compositionally biased region" description="Basic residues" evidence="2">
    <location>
        <begin position="270"/>
        <end position="291"/>
    </location>
</feature>
<feature type="compositionally biased region" description="Basic and acidic residues" evidence="2">
    <location>
        <begin position="292"/>
        <end position="301"/>
    </location>
</feature>
<protein>
    <submittedName>
        <fullName evidence="3">Tetratricopeptide repeat protein 14</fullName>
    </submittedName>
</protein>
<reference evidence="3" key="1">
    <citation type="submission" date="2020-05" db="EMBL/GenBank/DDBJ databases">
        <title>Phylogenomic resolution of chytrid fungi.</title>
        <authorList>
            <person name="Stajich J.E."/>
            <person name="Amses K."/>
            <person name="Simmons R."/>
            <person name="Seto K."/>
            <person name="Myers J."/>
            <person name="Bonds A."/>
            <person name="Quandt C.A."/>
            <person name="Barry K."/>
            <person name="Liu P."/>
            <person name="Grigoriev I."/>
            <person name="Longcore J.E."/>
            <person name="James T.Y."/>
        </authorList>
    </citation>
    <scope>NUCLEOTIDE SEQUENCE</scope>
    <source>
        <strain evidence="3">JEL0318</strain>
    </source>
</reference>
<dbReference type="Proteomes" id="UP001212841">
    <property type="component" value="Unassembled WGS sequence"/>
</dbReference>
<dbReference type="PANTHER" id="PTHR23184:SF9">
    <property type="entry name" value="TETRATRICOPEPTIDE REPEAT PROTEIN 14"/>
    <property type="match status" value="1"/>
</dbReference>
<dbReference type="InterPro" id="IPR039190">
    <property type="entry name" value="TTC14"/>
</dbReference>
<evidence type="ECO:0000256" key="1">
    <source>
        <dbReference type="PROSITE-ProRule" id="PRU00339"/>
    </source>
</evidence>
<dbReference type="AlphaFoldDB" id="A0AAD5WYA4"/>
<evidence type="ECO:0000313" key="4">
    <source>
        <dbReference type="Proteomes" id="UP001212841"/>
    </source>
</evidence>
<feature type="region of interest" description="Disordered" evidence="2">
    <location>
        <begin position="227"/>
        <end position="381"/>
    </location>
</feature>
<dbReference type="PROSITE" id="PS50005">
    <property type="entry name" value="TPR"/>
    <property type="match status" value="2"/>
</dbReference>
<feature type="compositionally biased region" description="Basic and acidic residues" evidence="2">
    <location>
        <begin position="259"/>
        <end position="269"/>
    </location>
</feature>
<feature type="repeat" description="TPR" evidence="1">
    <location>
        <begin position="100"/>
        <end position="133"/>
    </location>
</feature>
<feature type="non-terminal residue" evidence="3">
    <location>
        <position position="381"/>
    </location>
</feature>